<gene>
    <name evidence="3" type="ORF">HCR76_16035</name>
</gene>
<dbReference type="Proteomes" id="UP000662814">
    <property type="component" value="Chromosome"/>
</dbReference>
<name>A0ABX6YI34_9MICO</name>
<dbReference type="InterPro" id="IPR002347">
    <property type="entry name" value="SDR_fam"/>
</dbReference>
<proteinExistence type="inferred from homology"/>
<keyword evidence="4" id="KW-1185">Reference proteome</keyword>
<protein>
    <submittedName>
        <fullName evidence="3">SDR family oxidoreductase</fullName>
    </submittedName>
</protein>
<evidence type="ECO:0000256" key="2">
    <source>
        <dbReference type="ARBA" id="ARBA00023002"/>
    </source>
</evidence>
<dbReference type="Pfam" id="PF13561">
    <property type="entry name" value="adh_short_C2"/>
    <property type="match status" value="1"/>
</dbReference>
<sequence length="260" mass="27089">MSTNLFDLSGAHALVTGSGAGGLGAAMAIALAGAGADVAVLELESGSERAEQTAARIVDHGVESLTVSGNVAHQASVNRAVATIEERWGHIDILVNAAGIMLRKPSVETDIDEWQHVMDVNLTGTWLVSNRVAPGMLERGYGRVINVASQYAQLAGPMPEPAYYASKGGVANLTRGLASEWGSRGITVNCIAPGTFYPTAMTRPLAEDPDRLTWMSSRTLLGRLGNPAADLSGPTVFLASEASAYVTGALIPVDGGWTSW</sequence>
<dbReference type="SUPFAM" id="SSF51735">
    <property type="entry name" value="NAD(P)-binding Rossmann-fold domains"/>
    <property type="match status" value="1"/>
</dbReference>
<dbReference type="PRINTS" id="PR00080">
    <property type="entry name" value="SDRFAMILY"/>
</dbReference>
<accession>A0ABX6YI34</accession>
<dbReference type="PRINTS" id="PR00081">
    <property type="entry name" value="GDHRDH"/>
</dbReference>
<dbReference type="PANTHER" id="PTHR42760:SF115">
    <property type="entry name" value="3-OXOACYL-[ACYL-CARRIER-PROTEIN] REDUCTASE FABG"/>
    <property type="match status" value="1"/>
</dbReference>
<evidence type="ECO:0000256" key="1">
    <source>
        <dbReference type="ARBA" id="ARBA00006484"/>
    </source>
</evidence>
<evidence type="ECO:0000313" key="4">
    <source>
        <dbReference type="Proteomes" id="UP000662814"/>
    </source>
</evidence>
<dbReference type="PANTHER" id="PTHR42760">
    <property type="entry name" value="SHORT-CHAIN DEHYDROGENASES/REDUCTASES FAMILY MEMBER"/>
    <property type="match status" value="1"/>
</dbReference>
<evidence type="ECO:0000313" key="3">
    <source>
        <dbReference type="EMBL" id="QPZ38275.1"/>
    </source>
</evidence>
<keyword evidence="2" id="KW-0560">Oxidoreductase</keyword>
<dbReference type="EMBL" id="CP061169">
    <property type="protein sequence ID" value="QPZ38275.1"/>
    <property type="molecule type" value="Genomic_DNA"/>
</dbReference>
<dbReference type="InterPro" id="IPR036291">
    <property type="entry name" value="NAD(P)-bd_dom_sf"/>
</dbReference>
<dbReference type="RefSeq" id="WP_166986951.1">
    <property type="nucleotide sequence ID" value="NZ_CP061169.1"/>
</dbReference>
<comment type="similarity">
    <text evidence="1">Belongs to the short-chain dehydrogenases/reductases (SDR) family.</text>
</comment>
<organism evidence="3 4">
    <name type="scientific">Paramicrobacterium chengjingii</name>
    <dbReference type="NCBI Taxonomy" id="2769067"/>
    <lineage>
        <taxon>Bacteria</taxon>
        <taxon>Bacillati</taxon>
        <taxon>Actinomycetota</taxon>
        <taxon>Actinomycetes</taxon>
        <taxon>Micrococcales</taxon>
        <taxon>Microbacteriaceae</taxon>
        <taxon>Paramicrobacterium</taxon>
    </lineage>
</organism>
<reference evidence="3 4" key="1">
    <citation type="submission" date="2020-12" db="EMBL/GenBank/DDBJ databases">
        <title>Microbacterium sp. HY060.</title>
        <authorList>
            <person name="Zhou J."/>
        </authorList>
    </citation>
    <scope>NUCLEOTIDE SEQUENCE [LARGE SCALE GENOMIC DNA]</scope>
    <source>
        <strain evidence="3 4">HY60</strain>
    </source>
</reference>
<dbReference type="Gene3D" id="3.40.50.720">
    <property type="entry name" value="NAD(P)-binding Rossmann-like Domain"/>
    <property type="match status" value="1"/>
</dbReference>